<dbReference type="PROSITE" id="PS00012">
    <property type="entry name" value="PHOSPHOPANTETHEINE"/>
    <property type="match status" value="1"/>
</dbReference>
<name>A0A7W3NKG3_STRMR</name>
<dbReference type="FunFam" id="3.40.50.980:FF:000001">
    <property type="entry name" value="Non-ribosomal peptide synthetase"/>
    <property type="match status" value="1"/>
</dbReference>
<sequence length="1545" mass="164421">MTDAPSTSLPLLAAQLGVWVAQQLEPESLVFHVSQFADIAGPVDADVFERALGRVLVEAEALRVRIVERGGEVRQELVSGSDWSLIRVDVSGVDDPEGGARAWMREEMRRPFDLAGGGPLFTWALLKLSDERFFWYQRCHHIVLDGYSCSLVARRVAEVYTALAGGVPCPESSFRSLGRLVEQDRDYRDSPQHERDRAHWSAQPLTEVEPLLLSGRSAPAADFPLRQSAYLDKGAVDAVCTAAGLGPAGWTGAVLALSSAYFARLGGRDTVTVELPVTSRVTAVHRSTPGMLSNILPLTVPVPPEATITDVLTHVSAPVRHLLLRQRYRQEDLHAGLGHAGGQYAFGPMVNILSFDHRLDFAGHPASAHPLTNGPVPDLALTIAPDTHPDRLRVDLHANPALYTHDDLTNHLTRLQRFIRNLATDPEQPITCVELMDSAERAQVLEGWNDTARDLPEGTLPALFEQQVARTPDAVAVVFEGAELSYREVNEQANQLARLLVEGGAGPERFVAVALPRSADLVVALLAVLKTGAAYVPIDPDYPADRIAYILNDANPMCAITLGGNGVEAQPGTPRILLDDPATQQALDAQARGDLCDAERLGSAGAGVPAYAIFTSGSTGRPKGVMVEHRALVNFLTSMQERFGLGAGDRLLAVTTVAFDIAGLELYLPLLHGAAVILAAPDQVRDPLALRSLIASAGVTAVQATPSLWHAVVADAREELAGVRALAGGEALPGELARELVARAASVTNLYGPTETTIWSTADDFQGDAGGVPSIGRPIANTRVYVLDAGLCPVPVGVAGELYIAGAGLARGYVNRPGLTAERFVADPFGAPGSRMYRTGDLARWSTTGRLEYLGRVDDQVKVRGFRIELGEIESALAGHPEVARAAAVVREDRPGDKRIVGYVVPAPGAVPDPQALRAHVAGALPDYMVPSAVMALDALPLTPNGKLNRRALPAPESTTGTKGQGPRTPLEETLCAVFAEVLGVDGVGIDDSFFELGGDSILVIQVVRRAGQAGLGIAPKDVYRLRNVRALAPVVTVLAEAAPEDAAAGVGVVAPTPMSRRLLEDGRPLDGFHRAMVVRTPAGLTPEALHTGVSAVVARHDVLRLGAEQAEGRTTTLYVRGRDAVDVPARIRRIDVGGLTDYEIDSFVWRERECAARELDLRAGVAFTVTWFDAGPSVRGRLLWVVHRLAVDGASWRILLADLAAACAAAMAGTTPTLTRPVTSFRTWAGHLAELASSGGQLDGSRRWTEALKGSEPSPEAGLSGTGSARSRMTLQLAEDETAALLTTVPAAFHATVEDALLAGLTLAVADRLRHHGSAHGTSVLLEVAGDGRDVLPAPADLSATVGCFTSIHPMLLDPGEVEWRDVWAGGADLGRAFKTIKEQVREYADNGIAYGLLRHLNPDTRAELAALPAPRIRFSYLGAFEGGGGSDGGDWTTEPEWVLRGGDAAEPGADHAIEISAVTMEGPGGARLAVHWTWSEAHFSETTLRDLADTWFRALTALAAHARRPDAGGPTPSDLSLADISQNEIDDFASELESEWGTW</sequence>
<accession>A0A7W3NKG3</accession>
<dbReference type="InterPro" id="IPR025110">
    <property type="entry name" value="AMP-bd_C"/>
</dbReference>
<dbReference type="Pfam" id="PF13193">
    <property type="entry name" value="AMP-binding_C"/>
    <property type="match status" value="1"/>
</dbReference>
<evidence type="ECO:0000256" key="4">
    <source>
        <dbReference type="ARBA" id="ARBA00022553"/>
    </source>
</evidence>
<dbReference type="InterPro" id="IPR010060">
    <property type="entry name" value="NRPS_synth"/>
</dbReference>
<keyword evidence="3" id="KW-0596">Phosphopantetheine</keyword>
<dbReference type="FunFam" id="3.40.50.12780:FF:000012">
    <property type="entry name" value="Non-ribosomal peptide synthetase"/>
    <property type="match status" value="1"/>
</dbReference>
<dbReference type="InterPro" id="IPR009081">
    <property type="entry name" value="PP-bd_ACP"/>
</dbReference>
<keyword evidence="4" id="KW-0597">Phosphoprotein</keyword>
<dbReference type="Gene3D" id="2.30.38.10">
    <property type="entry name" value="Luciferase, Domain 3"/>
    <property type="match status" value="1"/>
</dbReference>
<dbReference type="PANTHER" id="PTHR45527:SF14">
    <property type="entry name" value="PLIPASTATIN SYNTHASE SUBUNIT B"/>
    <property type="match status" value="1"/>
</dbReference>
<dbReference type="FunFam" id="2.30.38.10:FF:000001">
    <property type="entry name" value="Non-ribosomal peptide synthetase PvdI"/>
    <property type="match status" value="1"/>
</dbReference>
<evidence type="ECO:0000256" key="7">
    <source>
        <dbReference type="SAM" id="MobiDB-lite"/>
    </source>
</evidence>
<dbReference type="InterPro" id="IPR036736">
    <property type="entry name" value="ACP-like_sf"/>
</dbReference>
<dbReference type="GO" id="GO:0008610">
    <property type="term" value="P:lipid biosynthetic process"/>
    <property type="evidence" value="ECO:0007669"/>
    <property type="project" value="UniProtKB-ARBA"/>
</dbReference>
<comment type="caution">
    <text evidence="9">The sequence shown here is derived from an EMBL/GenBank/DDBJ whole genome shotgun (WGS) entry which is preliminary data.</text>
</comment>
<dbReference type="Gene3D" id="1.10.1200.10">
    <property type="entry name" value="ACP-like"/>
    <property type="match status" value="1"/>
</dbReference>
<keyword evidence="6" id="KW-0045">Antibiotic biosynthesis</keyword>
<evidence type="ECO:0000256" key="1">
    <source>
        <dbReference type="ARBA" id="ARBA00001957"/>
    </source>
</evidence>
<dbReference type="PANTHER" id="PTHR45527">
    <property type="entry name" value="NONRIBOSOMAL PEPTIDE SYNTHETASE"/>
    <property type="match status" value="1"/>
</dbReference>
<evidence type="ECO:0000256" key="5">
    <source>
        <dbReference type="ARBA" id="ARBA00022737"/>
    </source>
</evidence>
<dbReference type="InterPro" id="IPR023213">
    <property type="entry name" value="CAT-like_dom_sf"/>
</dbReference>
<evidence type="ECO:0000256" key="3">
    <source>
        <dbReference type="ARBA" id="ARBA00022450"/>
    </source>
</evidence>
<dbReference type="Gene3D" id="3.30.559.30">
    <property type="entry name" value="Nonribosomal peptide synthetase, condensation domain"/>
    <property type="match status" value="2"/>
</dbReference>
<evidence type="ECO:0000313" key="9">
    <source>
        <dbReference type="EMBL" id="MBA9052160.1"/>
    </source>
</evidence>
<dbReference type="InterPro" id="IPR010071">
    <property type="entry name" value="AA_adenyl_dom"/>
</dbReference>
<dbReference type="InterPro" id="IPR001242">
    <property type="entry name" value="Condensation_dom"/>
</dbReference>
<dbReference type="GO" id="GO:0043041">
    <property type="term" value="P:amino acid activation for nonribosomal peptide biosynthetic process"/>
    <property type="evidence" value="ECO:0007669"/>
    <property type="project" value="TreeGrafter"/>
</dbReference>
<evidence type="ECO:0000256" key="6">
    <source>
        <dbReference type="ARBA" id="ARBA00023194"/>
    </source>
</evidence>
<protein>
    <submittedName>
        <fullName evidence="9">Amino acid adenylation domain-containing protein/non-ribosomal peptide synthase protein (TIGR01720 family)</fullName>
    </submittedName>
</protein>
<dbReference type="Pfam" id="PF00501">
    <property type="entry name" value="AMP-binding"/>
    <property type="match status" value="1"/>
</dbReference>
<dbReference type="Gene3D" id="3.30.300.30">
    <property type="match status" value="1"/>
</dbReference>
<gene>
    <name evidence="9" type="ORF">HDA42_001338</name>
</gene>
<dbReference type="SUPFAM" id="SSF47336">
    <property type="entry name" value="ACP-like"/>
    <property type="match status" value="1"/>
</dbReference>
<dbReference type="Pfam" id="PF00668">
    <property type="entry name" value="Condensation"/>
    <property type="match status" value="2"/>
</dbReference>
<dbReference type="GO" id="GO:0031177">
    <property type="term" value="F:phosphopantetheine binding"/>
    <property type="evidence" value="ECO:0007669"/>
    <property type="project" value="InterPro"/>
</dbReference>
<dbReference type="SUPFAM" id="SSF52777">
    <property type="entry name" value="CoA-dependent acyltransferases"/>
    <property type="match status" value="4"/>
</dbReference>
<feature type="domain" description="Carrier" evidence="8">
    <location>
        <begin position="966"/>
        <end position="1040"/>
    </location>
</feature>
<dbReference type="SMART" id="SM00823">
    <property type="entry name" value="PKS_PP"/>
    <property type="match status" value="1"/>
</dbReference>
<dbReference type="InterPro" id="IPR045851">
    <property type="entry name" value="AMP-bd_C_sf"/>
</dbReference>
<dbReference type="NCBIfam" id="TIGR01720">
    <property type="entry name" value="NRPS-para261"/>
    <property type="match status" value="1"/>
</dbReference>
<keyword evidence="10" id="KW-1185">Reference proteome</keyword>
<dbReference type="GO" id="GO:0003824">
    <property type="term" value="F:catalytic activity"/>
    <property type="evidence" value="ECO:0007669"/>
    <property type="project" value="UniProtKB-KW"/>
</dbReference>
<dbReference type="Gene3D" id="3.30.559.10">
    <property type="entry name" value="Chloramphenicol acetyltransferase-like domain"/>
    <property type="match status" value="2"/>
</dbReference>
<feature type="region of interest" description="Disordered" evidence="7">
    <location>
        <begin position="947"/>
        <end position="969"/>
    </location>
</feature>
<dbReference type="GO" id="GO:0044550">
    <property type="term" value="P:secondary metabolite biosynthetic process"/>
    <property type="evidence" value="ECO:0007669"/>
    <property type="project" value="UniProtKB-ARBA"/>
</dbReference>
<dbReference type="EMBL" id="JACJIJ010000002">
    <property type="protein sequence ID" value="MBA9052160.1"/>
    <property type="molecule type" value="Genomic_DNA"/>
</dbReference>
<dbReference type="RefSeq" id="WP_182775070.1">
    <property type="nucleotide sequence ID" value="NZ_CP046623.1"/>
</dbReference>
<dbReference type="Proteomes" id="UP000577386">
    <property type="component" value="Unassembled WGS sequence"/>
</dbReference>
<organism evidence="9 10">
    <name type="scientific">Streptomyces murinus</name>
    <dbReference type="NCBI Taxonomy" id="33900"/>
    <lineage>
        <taxon>Bacteria</taxon>
        <taxon>Bacillati</taxon>
        <taxon>Actinomycetota</taxon>
        <taxon>Actinomycetes</taxon>
        <taxon>Kitasatosporales</taxon>
        <taxon>Streptomycetaceae</taxon>
        <taxon>Streptomyces</taxon>
    </lineage>
</organism>
<dbReference type="FunFam" id="1.10.1200.10:FF:000005">
    <property type="entry name" value="Nonribosomal peptide synthetase 1"/>
    <property type="match status" value="1"/>
</dbReference>
<dbReference type="GO" id="GO:0005829">
    <property type="term" value="C:cytosol"/>
    <property type="evidence" value="ECO:0007669"/>
    <property type="project" value="TreeGrafter"/>
</dbReference>
<reference evidence="9 10" key="1">
    <citation type="submission" date="2020-08" db="EMBL/GenBank/DDBJ databases">
        <title>Sequencing the genomes of 1000 actinobacteria strains.</title>
        <authorList>
            <person name="Klenk H.-P."/>
        </authorList>
    </citation>
    <scope>NUCLEOTIDE SEQUENCE [LARGE SCALE GENOMIC DNA]</scope>
    <source>
        <strain evidence="9 10">DSM 41827</strain>
    </source>
</reference>
<dbReference type="SUPFAM" id="SSF56801">
    <property type="entry name" value="Acetyl-CoA synthetase-like"/>
    <property type="match status" value="1"/>
</dbReference>
<comment type="cofactor">
    <cofactor evidence="1">
        <name>pantetheine 4'-phosphate</name>
        <dbReference type="ChEBI" id="CHEBI:47942"/>
    </cofactor>
</comment>
<dbReference type="InterPro" id="IPR006162">
    <property type="entry name" value="Ppantetheine_attach_site"/>
</dbReference>
<comment type="similarity">
    <text evidence="2">Belongs to the ATP-dependent AMP-binding enzyme family.</text>
</comment>
<dbReference type="GeneID" id="93979868"/>
<dbReference type="InterPro" id="IPR000873">
    <property type="entry name" value="AMP-dep_synth/lig_dom"/>
</dbReference>
<dbReference type="PROSITE" id="PS50075">
    <property type="entry name" value="CARRIER"/>
    <property type="match status" value="1"/>
</dbReference>
<dbReference type="Gene3D" id="3.40.50.980">
    <property type="match status" value="2"/>
</dbReference>
<dbReference type="InterPro" id="IPR020806">
    <property type="entry name" value="PKS_PP-bd"/>
</dbReference>
<keyword evidence="5" id="KW-0677">Repeat</keyword>
<feature type="region of interest" description="Disordered" evidence="7">
    <location>
        <begin position="1251"/>
        <end position="1270"/>
    </location>
</feature>
<dbReference type="Pfam" id="PF00550">
    <property type="entry name" value="PP-binding"/>
    <property type="match status" value="1"/>
</dbReference>
<dbReference type="FunFam" id="3.30.300.30:FF:000010">
    <property type="entry name" value="Enterobactin synthetase component F"/>
    <property type="match status" value="1"/>
</dbReference>
<proteinExistence type="inferred from homology"/>
<dbReference type="CDD" id="cd12116">
    <property type="entry name" value="A_NRPS_Ta1_like"/>
    <property type="match status" value="1"/>
</dbReference>
<dbReference type="NCBIfam" id="TIGR01733">
    <property type="entry name" value="AA-adenyl-dom"/>
    <property type="match status" value="1"/>
</dbReference>
<evidence type="ECO:0000256" key="2">
    <source>
        <dbReference type="ARBA" id="ARBA00006432"/>
    </source>
</evidence>
<evidence type="ECO:0000259" key="8">
    <source>
        <dbReference type="PROSITE" id="PS50075"/>
    </source>
</evidence>
<evidence type="ECO:0000313" key="10">
    <source>
        <dbReference type="Proteomes" id="UP000577386"/>
    </source>
</evidence>
<dbReference type="GO" id="GO:0017000">
    <property type="term" value="P:antibiotic biosynthetic process"/>
    <property type="evidence" value="ECO:0007669"/>
    <property type="project" value="UniProtKB-KW"/>
</dbReference>